<dbReference type="EMBL" id="JAFHKP010000032">
    <property type="protein sequence ID" value="KAG5470968.1"/>
    <property type="molecule type" value="Genomic_DNA"/>
</dbReference>
<evidence type="ECO:0000256" key="1">
    <source>
        <dbReference type="SAM" id="Phobius"/>
    </source>
</evidence>
<comment type="caution">
    <text evidence="2">The sequence shown here is derived from an EMBL/GenBank/DDBJ whole genome shotgun (WGS) entry which is preliminary data.</text>
</comment>
<keyword evidence="3" id="KW-1185">Reference proteome</keyword>
<sequence length="588" mass="64656">MSTTLLAKREPNVLNQHQSDPLCARFEADAKHCHTERRHIPLIKSRLPHYSMLRCADSYAVQAGKAAILADEMDVPYMFRYRRPPKGEVYRKLIMLLAFGVFCAFVGLSVAHLPLPSSKRGADSIFRTDADEAFIFPTFSSEECMKLAERSSRIAVPYLMPWGEDERPAMFFMWHLLYRSIKPDLDHFEAKLRNTSGVNHTSSLLGGSASHEVLKVVIDVVEAHEGYITTSLAHFLPSAYVFSVVASAPTAQHYGRSRARARYTRGSYSTRAENLTAERRAYAEKVAAKVERMLANPAAEHVVEALQQPCRNLVQPIPATTLSTTASEGGVVGSGAAGINTAEKRTESATSAQLHPHLYLCVPQQDLNYSYYANATAQGLRVNYQVILHPYVALRGARTATEFDAALRALLVQANVASFIALPWVSEKNSTEGVHLDQRESALRGSVLLEQELKGYERWYDSARLTPLEVLQRALSGPEMQNRYRVSVMPLGSKRWFGALRQLFRVELVEKHDERAASLIARSTTVTADSAGSTAPAAASAAGASRSGVQASPPPTSVAAKTFGCTARLALLGCLARAQHSSCEQFTE</sequence>
<feature type="transmembrane region" description="Helical" evidence="1">
    <location>
        <begin position="93"/>
        <end position="115"/>
    </location>
</feature>
<proteinExistence type="predicted"/>
<accession>A0A836H6I6</accession>
<evidence type="ECO:0000313" key="3">
    <source>
        <dbReference type="Proteomes" id="UP000674179"/>
    </source>
</evidence>
<keyword evidence="1" id="KW-0812">Transmembrane</keyword>
<dbReference type="GeneID" id="94169545"/>
<organism evidence="2 3">
    <name type="scientific">Leishmania enriettii</name>
    <dbReference type="NCBI Taxonomy" id="5663"/>
    <lineage>
        <taxon>Eukaryota</taxon>
        <taxon>Discoba</taxon>
        <taxon>Euglenozoa</taxon>
        <taxon>Kinetoplastea</taxon>
        <taxon>Metakinetoplastina</taxon>
        <taxon>Trypanosomatida</taxon>
        <taxon>Trypanosomatidae</taxon>
        <taxon>Leishmaniinae</taxon>
        <taxon>Leishmania</taxon>
    </lineage>
</organism>
<dbReference type="AlphaFoldDB" id="A0A836H6I6"/>
<name>A0A836H6I6_LEIEN</name>
<dbReference type="RefSeq" id="XP_067690138.1">
    <property type="nucleotide sequence ID" value="XM_067834035.1"/>
</dbReference>
<gene>
    <name evidence="2" type="ORF">CUR178_02275</name>
</gene>
<dbReference type="KEGG" id="lenr:94169545"/>
<evidence type="ECO:0000313" key="2">
    <source>
        <dbReference type="EMBL" id="KAG5470968.1"/>
    </source>
</evidence>
<dbReference type="OrthoDB" id="263978at2759"/>
<keyword evidence="1" id="KW-0472">Membrane</keyword>
<keyword evidence="1" id="KW-1133">Transmembrane helix</keyword>
<dbReference type="Proteomes" id="UP000674179">
    <property type="component" value="Chromosome 32"/>
</dbReference>
<reference evidence="2 3" key="1">
    <citation type="submission" date="2021-02" db="EMBL/GenBank/DDBJ databases">
        <title>Leishmania (Mundinia) enrietti genome sequencing and assembly.</title>
        <authorList>
            <person name="Almutairi H."/>
            <person name="Gatherer D."/>
        </authorList>
    </citation>
    <scope>NUCLEOTIDE SEQUENCE [LARGE SCALE GENOMIC DNA]</scope>
    <source>
        <strain evidence="2">CUR178</strain>
    </source>
</reference>
<protein>
    <submittedName>
        <fullName evidence="2">Uncharacterized protein</fullName>
    </submittedName>
</protein>